<dbReference type="GO" id="GO:0016787">
    <property type="term" value="F:hydrolase activity"/>
    <property type="evidence" value="ECO:0007669"/>
    <property type="project" value="UniProtKB-KW"/>
</dbReference>
<dbReference type="Pfam" id="PF00561">
    <property type="entry name" value="Abhydrolase_1"/>
    <property type="match status" value="1"/>
</dbReference>
<sequence length="524" mass="56188">MGESVQRRRLVAAVAAAAALAGVAAAAPAQATATTATTTPKTAAISWSPCPDSDPLVGTLLKGLECGSLQVPLDYSRPNGRKITLALTRAEHTAPADQYQGVVLLNRGQWPGQFGRDLPTRFATGTSGLPTAVGAQYDWIGFDPRGTGASEPMVTCDPSYLWPGQARPDYVPRTAAQESAWVARAREFAQSCGKAYGDVLPYLGTKDAARDMDSIRQALGQRQISYFGYDYGTYLGSVYASMFPSRVRRMVLDTVVAPDGTWYDTDLEQSASFEKSAGTYFSWIASNDATYHLGTTKAAVEANYYKGMAAVRKAPIGGQIGPSEYSDFFLVSLYRRSSWTTDAAALSDWVLRGDPSELQAGFGVPGTPTQNKQAMYNAVQCVDTPWPRDWKTWEKDYAAQYAAGDHVMTWSDAWYAAPCAFWPVAAGTPQKIGDRNVDVLLLQGDGVGNSPLSGALRMHAEFPDSRLVVERGGFEHETSMSRNANACMNSYVSAFFADGTRPASARGVDASCAANPAPVPPAAS</sequence>
<accession>A0A7U3VMB1</accession>
<organism evidence="7 8">
    <name type="scientific">Actinacidiphila reveromycinica</name>
    <dbReference type="NCBI Taxonomy" id="659352"/>
    <lineage>
        <taxon>Bacteria</taxon>
        <taxon>Bacillati</taxon>
        <taxon>Actinomycetota</taxon>
        <taxon>Actinomycetes</taxon>
        <taxon>Kitasatosporales</taxon>
        <taxon>Streptomycetaceae</taxon>
        <taxon>Actinacidiphila</taxon>
    </lineage>
</organism>
<evidence type="ECO:0000256" key="4">
    <source>
        <dbReference type="SAM" id="SignalP"/>
    </source>
</evidence>
<protein>
    <submittedName>
        <fullName evidence="7">Putative secreted peptidase</fullName>
    </submittedName>
</protein>
<reference evidence="7 8" key="4">
    <citation type="journal article" date="2020" name="Sci. Rep.">
        <title>beta-carboline chemical signals induce reveromycin production through a LuxR family regulator in Streptomyces sp. SN-593.</title>
        <authorList>
            <person name="Panthee S."/>
            <person name="Kito N."/>
            <person name="Hayashi T."/>
            <person name="Shimizu T."/>
            <person name="Ishikawa J."/>
            <person name="Hamamoto H."/>
            <person name="Osada H."/>
            <person name="Takahashi S."/>
        </authorList>
    </citation>
    <scope>NUCLEOTIDE SEQUENCE [LARGE SCALE GENOMIC DNA]</scope>
    <source>
        <strain evidence="7 8">SN-593</strain>
    </source>
</reference>
<evidence type="ECO:0000256" key="3">
    <source>
        <dbReference type="ARBA" id="ARBA00022801"/>
    </source>
</evidence>
<reference evidence="7 8" key="3">
    <citation type="journal article" date="2011" name="Nat. Chem. Biol.">
        <title>Reveromycin A biosynthesis uses RevG and RevJ for stereospecific spiroacetal formation.</title>
        <authorList>
            <person name="Takahashi S."/>
            <person name="Toyoda A."/>
            <person name="Sekiyama Y."/>
            <person name="Takagi H."/>
            <person name="Nogawa T."/>
            <person name="Uramoto M."/>
            <person name="Suzuki R."/>
            <person name="Koshino H."/>
            <person name="Kumano T."/>
            <person name="Panthee S."/>
            <person name="Dairi T."/>
            <person name="Ishikawa J."/>
            <person name="Ikeda H."/>
            <person name="Sakaki Y."/>
            <person name="Osada H."/>
        </authorList>
    </citation>
    <scope>NUCLEOTIDE SEQUENCE [LARGE SCALE GENOMIC DNA]</scope>
    <source>
        <strain evidence="7 8">SN-593</strain>
    </source>
</reference>
<name>A0A7U3VMB1_9ACTN</name>
<dbReference type="Proteomes" id="UP000595703">
    <property type="component" value="Chromosome"/>
</dbReference>
<dbReference type="KEGG" id="arev:RVR_1641"/>
<feature type="domain" description="Peptidase S33 tripeptidyl aminopeptidase-like C-terminal" evidence="6">
    <location>
        <begin position="410"/>
        <end position="504"/>
    </location>
</feature>
<evidence type="ECO:0000256" key="1">
    <source>
        <dbReference type="ARBA" id="ARBA00010088"/>
    </source>
</evidence>
<dbReference type="InterPro" id="IPR051601">
    <property type="entry name" value="Serine_prot/Carboxylest_S33"/>
</dbReference>
<dbReference type="PANTHER" id="PTHR43248">
    <property type="entry name" value="2-SUCCINYL-6-HYDROXY-2,4-CYCLOHEXADIENE-1-CARBOXYLATE SYNTHASE"/>
    <property type="match status" value="1"/>
</dbReference>
<dbReference type="PANTHER" id="PTHR43248:SF29">
    <property type="entry name" value="TRIPEPTIDYL AMINOPEPTIDASE"/>
    <property type="match status" value="1"/>
</dbReference>
<dbReference type="InterPro" id="IPR029058">
    <property type="entry name" value="AB_hydrolase_fold"/>
</dbReference>
<evidence type="ECO:0000313" key="7">
    <source>
        <dbReference type="EMBL" id="BBA96373.1"/>
    </source>
</evidence>
<dbReference type="SUPFAM" id="SSF53474">
    <property type="entry name" value="alpha/beta-Hydrolases"/>
    <property type="match status" value="1"/>
</dbReference>
<dbReference type="InterPro" id="IPR000073">
    <property type="entry name" value="AB_hydrolase_1"/>
</dbReference>
<keyword evidence="8" id="KW-1185">Reference proteome</keyword>
<dbReference type="AlphaFoldDB" id="A0A7U3VMB1"/>
<dbReference type="Gene3D" id="3.40.50.1820">
    <property type="entry name" value="alpha/beta hydrolase"/>
    <property type="match status" value="1"/>
</dbReference>
<dbReference type="PROSITE" id="PS51318">
    <property type="entry name" value="TAT"/>
    <property type="match status" value="1"/>
</dbReference>
<evidence type="ECO:0000259" key="5">
    <source>
        <dbReference type="Pfam" id="PF00561"/>
    </source>
</evidence>
<reference evidence="7 8" key="1">
    <citation type="journal article" date="2010" name="J. Bacteriol.">
        <title>Biochemical characterization of a novel indole prenyltransferase from Streptomyces sp. SN-593.</title>
        <authorList>
            <person name="Takahashi S."/>
            <person name="Takagi H."/>
            <person name="Toyoda A."/>
            <person name="Uramoto M."/>
            <person name="Nogawa T."/>
            <person name="Ueki M."/>
            <person name="Sakaki Y."/>
            <person name="Osada H."/>
        </authorList>
    </citation>
    <scope>NUCLEOTIDE SEQUENCE [LARGE SCALE GENOMIC DNA]</scope>
    <source>
        <strain evidence="7 8">SN-593</strain>
    </source>
</reference>
<feature type="signal peptide" evidence="4">
    <location>
        <begin position="1"/>
        <end position="26"/>
    </location>
</feature>
<dbReference type="InterPro" id="IPR006311">
    <property type="entry name" value="TAT_signal"/>
</dbReference>
<keyword evidence="3" id="KW-0378">Hydrolase</keyword>
<evidence type="ECO:0000313" key="8">
    <source>
        <dbReference type="Proteomes" id="UP000595703"/>
    </source>
</evidence>
<keyword evidence="2 4" id="KW-0732">Signal</keyword>
<feature type="chain" id="PRO_5038426544" evidence="4">
    <location>
        <begin position="27"/>
        <end position="524"/>
    </location>
</feature>
<comment type="similarity">
    <text evidence="1">Belongs to the peptidase S33 family.</text>
</comment>
<dbReference type="EMBL" id="AP018365">
    <property type="protein sequence ID" value="BBA96373.1"/>
    <property type="molecule type" value="Genomic_DNA"/>
</dbReference>
<evidence type="ECO:0000256" key="2">
    <source>
        <dbReference type="ARBA" id="ARBA00022729"/>
    </source>
</evidence>
<reference evidence="7 8" key="2">
    <citation type="journal article" date="2011" name="J. Antibiot.">
        <title>Furaquinocins I and J: novel polyketide isoprenoid hybrid compounds from Streptomyces reveromyceticus SN-593.</title>
        <authorList>
            <person name="Panthee S."/>
            <person name="Takahashi S."/>
            <person name="Takagi H."/>
            <person name="Nogawa T."/>
            <person name="Oowada E."/>
            <person name="Uramoto M."/>
            <person name="Osada H."/>
        </authorList>
    </citation>
    <scope>NUCLEOTIDE SEQUENCE [LARGE SCALE GENOMIC DNA]</scope>
    <source>
        <strain evidence="7 8">SN-593</strain>
    </source>
</reference>
<feature type="domain" description="AB hydrolase-1" evidence="5">
    <location>
        <begin position="135"/>
        <end position="300"/>
    </location>
</feature>
<dbReference type="Pfam" id="PF08386">
    <property type="entry name" value="Abhydrolase_4"/>
    <property type="match status" value="1"/>
</dbReference>
<proteinExistence type="inferred from homology"/>
<evidence type="ECO:0000259" key="6">
    <source>
        <dbReference type="Pfam" id="PF08386"/>
    </source>
</evidence>
<dbReference type="InterPro" id="IPR013595">
    <property type="entry name" value="Pept_S33_TAP-like_C"/>
</dbReference>
<gene>
    <name evidence="7" type="ORF">RVR_1641</name>
</gene>